<evidence type="ECO:0000256" key="4">
    <source>
        <dbReference type="ARBA" id="ARBA00022989"/>
    </source>
</evidence>
<feature type="transmembrane region" description="Helical" evidence="7">
    <location>
        <begin position="154"/>
        <end position="179"/>
    </location>
</feature>
<evidence type="ECO:0000256" key="6">
    <source>
        <dbReference type="SAM" id="MobiDB-lite"/>
    </source>
</evidence>
<evidence type="ECO:0000256" key="2">
    <source>
        <dbReference type="ARBA" id="ARBA00007520"/>
    </source>
</evidence>
<dbReference type="PANTHER" id="PTHR23501">
    <property type="entry name" value="MAJOR FACILITATOR SUPERFAMILY"/>
    <property type="match status" value="1"/>
</dbReference>
<reference evidence="8" key="1">
    <citation type="submission" date="2022-11" db="EMBL/GenBank/DDBJ databases">
        <title>Genome Resource of Sclerotinia nivalis Strain SnTB1, a Plant Pathogen Isolated from American Ginseng.</title>
        <authorList>
            <person name="Fan S."/>
        </authorList>
    </citation>
    <scope>NUCLEOTIDE SEQUENCE</scope>
    <source>
        <strain evidence="8">SnTB1</strain>
    </source>
</reference>
<sequence length="302" mass="32713">MGIEQLGLASGPLFGGLLTEFASWRWCRSPTRFPTLGLKYAKCARFLPQSSRRRRGSCADNSCPRPPTTPEASSHVHLSLTTYTPRSSGLCHLRSCSHHAATCQYGGTTYAWSNPRIIGLFCGAGAMFIVFLVWDYHKGDEAIIPMSIARMGTVWASCMVYGLMMSNLYLASYWVPVYFQGVKGVSPIKSGIYLLAMIVAHVFAAISSGPIVNIVGYTIPVALFAPVLLSVGCGLFGTFSPSTPVGKWIGYQILYGVGRGLGIQMVCLISPITNPSAHLVTLFLSGSQSSLFKKPYHPNRSP</sequence>
<name>A0A9X0ASV8_9HELO</name>
<dbReference type="Proteomes" id="UP001152300">
    <property type="component" value="Unassembled WGS sequence"/>
</dbReference>
<dbReference type="EMBL" id="JAPEIS010000003">
    <property type="protein sequence ID" value="KAJ8068337.1"/>
    <property type="molecule type" value="Genomic_DNA"/>
</dbReference>
<comment type="subcellular location">
    <subcellularLocation>
        <location evidence="1">Membrane</location>
        <topology evidence="1">Multi-pass membrane protein</topology>
    </subcellularLocation>
</comment>
<evidence type="ECO:0000256" key="7">
    <source>
        <dbReference type="SAM" id="Phobius"/>
    </source>
</evidence>
<keyword evidence="4 7" id="KW-1133">Transmembrane helix</keyword>
<dbReference type="Gene3D" id="1.20.1250.20">
    <property type="entry name" value="MFS general substrate transporter like domains"/>
    <property type="match status" value="1"/>
</dbReference>
<dbReference type="OrthoDB" id="10021397at2759"/>
<accession>A0A9X0ASV8</accession>
<dbReference type="AlphaFoldDB" id="A0A9X0ASV8"/>
<feature type="transmembrane region" description="Helical" evidence="7">
    <location>
        <begin position="217"/>
        <end position="239"/>
    </location>
</feature>
<comment type="similarity">
    <text evidence="2">Belongs to the major facilitator superfamily. TCR/Tet family.</text>
</comment>
<evidence type="ECO:0000313" key="9">
    <source>
        <dbReference type="Proteomes" id="UP001152300"/>
    </source>
</evidence>
<gene>
    <name evidence="8" type="ORF">OCU04_003899</name>
</gene>
<dbReference type="InterPro" id="IPR036259">
    <property type="entry name" value="MFS_trans_sf"/>
</dbReference>
<protein>
    <submittedName>
        <fullName evidence="8">Uncharacterized protein</fullName>
    </submittedName>
</protein>
<dbReference type="GO" id="GO:0005886">
    <property type="term" value="C:plasma membrane"/>
    <property type="evidence" value="ECO:0007669"/>
    <property type="project" value="TreeGrafter"/>
</dbReference>
<evidence type="ECO:0000256" key="1">
    <source>
        <dbReference type="ARBA" id="ARBA00004141"/>
    </source>
</evidence>
<proteinExistence type="inferred from homology"/>
<comment type="caution">
    <text evidence="8">The sequence shown here is derived from an EMBL/GenBank/DDBJ whole genome shotgun (WGS) entry which is preliminary data.</text>
</comment>
<evidence type="ECO:0000256" key="3">
    <source>
        <dbReference type="ARBA" id="ARBA00022692"/>
    </source>
</evidence>
<dbReference type="GO" id="GO:0022857">
    <property type="term" value="F:transmembrane transporter activity"/>
    <property type="evidence" value="ECO:0007669"/>
    <property type="project" value="TreeGrafter"/>
</dbReference>
<feature type="region of interest" description="Disordered" evidence="6">
    <location>
        <begin position="53"/>
        <end position="74"/>
    </location>
</feature>
<organism evidence="8 9">
    <name type="scientific">Sclerotinia nivalis</name>
    <dbReference type="NCBI Taxonomy" id="352851"/>
    <lineage>
        <taxon>Eukaryota</taxon>
        <taxon>Fungi</taxon>
        <taxon>Dikarya</taxon>
        <taxon>Ascomycota</taxon>
        <taxon>Pezizomycotina</taxon>
        <taxon>Leotiomycetes</taxon>
        <taxon>Helotiales</taxon>
        <taxon>Sclerotiniaceae</taxon>
        <taxon>Sclerotinia</taxon>
    </lineage>
</organism>
<feature type="transmembrane region" description="Helical" evidence="7">
    <location>
        <begin position="117"/>
        <end position="134"/>
    </location>
</feature>
<keyword evidence="3 7" id="KW-0812">Transmembrane</keyword>
<evidence type="ECO:0000256" key="5">
    <source>
        <dbReference type="ARBA" id="ARBA00023136"/>
    </source>
</evidence>
<keyword evidence="5 7" id="KW-0472">Membrane</keyword>
<evidence type="ECO:0000313" key="8">
    <source>
        <dbReference type="EMBL" id="KAJ8068337.1"/>
    </source>
</evidence>
<keyword evidence="9" id="KW-1185">Reference proteome</keyword>
<dbReference type="SUPFAM" id="SSF103473">
    <property type="entry name" value="MFS general substrate transporter"/>
    <property type="match status" value="1"/>
</dbReference>
<feature type="transmembrane region" description="Helical" evidence="7">
    <location>
        <begin position="191"/>
        <end position="211"/>
    </location>
</feature>
<dbReference type="PANTHER" id="PTHR23501:SF193">
    <property type="entry name" value="MULTIDRUG TRANSPORTER, PUTATIVE (AFU_ORTHOLOGUE AFUA_8G00940)-RELATED"/>
    <property type="match status" value="1"/>
</dbReference>